<evidence type="ECO:0000256" key="2">
    <source>
        <dbReference type="SAM" id="Phobius"/>
    </source>
</evidence>
<reference evidence="3 4" key="1">
    <citation type="submission" date="2021-01" db="EMBL/GenBank/DDBJ databases">
        <title>Whole genome shotgun sequence of Verrucosispora qiuiae NBRC 106684.</title>
        <authorList>
            <person name="Komaki H."/>
            <person name="Tamura T."/>
        </authorList>
    </citation>
    <scope>NUCLEOTIDE SEQUENCE [LARGE SCALE GENOMIC DNA]</scope>
    <source>
        <strain evidence="3 4">NBRC 106684</strain>
    </source>
</reference>
<evidence type="ECO:0008006" key="5">
    <source>
        <dbReference type="Google" id="ProtNLM"/>
    </source>
</evidence>
<keyword evidence="2" id="KW-0812">Transmembrane</keyword>
<gene>
    <name evidence="3" type="ORF">Vqi01_37920</name>
</gene>
<accession>A0ABQ4JEP6</accession>
<evidence type="ECO:0000256" key="1">
    <source>
        <dbReference type="SAM" id="MobiDB-lite"/>
    </source>
</evidence>
<feature type="transmembrane region" description="Helical" evidence="2">
    <location>
        <begin position="246"/>
        <end position="270"/>
    </location>
</feature>
<dbReference type="Proteomes" id="UP000653076">
    <property type="component" value="Unassembled WGS sequence"/>
</dbReference>
<name>A0ABQ4JEP6_9ACTN</name>
<feature type="transmembrane region" description="Helical" evidence="2">
    <location>
        <begin position="138"/>
        <end position="157"/>
    </location>
</feature>
<feature type="transmembrane region" description="Helical" evidence="2">
    <location>
        <begin position="97"/>
        <end position="117"/>
    </location>
</feature>
<evidence type="ECO:0000313" key="4">
    <source>
        <dbReference type="Proteomes" id="UP000653076"/>
    </source>
</evidence>
<feature type="transmembrane region" description="Helical" evidence="2">
    <location>
        <begin position="177"/>
        <end position="197"/>
    </location>
</feature>
<evidence type="ECO:0000313" key="3">
    <source>
        <dbReference type="EMBL" id="GIJ28630.1"/>
    </source>
</evidence>
<keyword evidence="2" id="KW-0472">Membrane</keyword>
<dbReference type="RefSeq" id="WP_204036135.1">
    <property type="nucleotide sequence ID" value="NZ_BOPC01000051.1"/>
</dbReference>
<protein>
    <recommendedName>
        <fullName evidence="5">Lycopene cyclase domain-containing protein</fullName>
    </recommendedName>
</protein>
<sequence>MRFRSLLLSAAGTLAAAHVVGVLTDAPILRQAEVAALVLLLAYALLAGPPSPRWAVPVALAVLVVDAVRTMPPDPAPGYHWQVFRYEPLDLSGEFRAGLELTWAALVFVLVLALMAWRCAGRTSAAANAGGPSRRVQVGAVLAGGLVVSYAAIRLLHRHRNARPSWAGGLSDTELDAAVLVPPLALVLGAIALAAMLIGQGRRLAACGAGLLALAAMFHLDAAMALGPRWLSSYPADPGVVFTEVFVFTPTLATVPALTSAAELAGYLLVVAGLRVAAGGGAQPGESEAGPTAGQGSEHAG</sequence>
<dbReference type="EMBL" id="BOPC01000051">
    <property type="protein sequence ID" value="GIJ28630.1"/>
    <property type="molecule type" value="Genomic_DNA"/>
</dbReference>
<keyword evidence="4" id="KW-1185">Reference proteome</keyword>
<proteinExistence type="predicted"/>
<keyword evidence="2" id="KW-1133">Transmembrane helix</keyword>
<feature type="transmembrane region" description="Helical" evidence="2">
    <location>
        <begin position="204"/>
        <end position="226"/>
    </location>
</feature>
<comment type="caution">
    <text evidence="3">The sequence shown here is derived from an EMBL/GenBank/DDBJ whole genome shotgun (WGS) entry which is preliminary data.</text>
</comment>
<feature type="region of interest" description="Disordered" evidence="1">
    <location>
        <begin position="281"/>
        <end position="301"/>
    </location>
</feature>
<organism evidence="3 4">
    <name type="scientific">Micromonospora qiuiae</name>
    <dbReference type="NCBI Taxonomy" id="502268"/>
    <lineage>
        <taxon>Bacteria</taxon>
        <taxon>Bacillati</taxon>
        <taxon>Actinomycetota</taxon>
        <taxon>Actinomycetes</taxon>
        <taxon>Micromonosporales</taxon>
        <taxon>Micromonosporaceae</taxon>
        <taxon>Micromonospora</taxon>
    </lineage>
</organism>